<dbReference type="InterPro" id="IPR012337">
    <property type="entry name" value="RNaseH-like_sf"/>
</dbReference>
<accession>A0A0C2YP05</accession>
<dbReference type="STRING" id="1036808.A0A0C2YP05"/>
<evidence type="ECO:0000313" key="1">
    <source>
        <dbReference type="EMBL" id="KIM51458.1"/>
    </source>
</evidence>
<keyword evidence="2" id="KW-1185">Reference proteome</keyword>
<reference evidence="1 2" key="1">
    <citation type="submission" date="2014-04" db="EMBL/GenBank/DDBJ databases">
        <authorList>
            <consortium name="DOE Joint Genome Institute"/>
            <person name="Kuo A."/>
            <person name="Kohler A."/>
            <person name="Nagy L.G."/>
            <person name="Floudas D."/>
            <person name="Copeland A."/>
            <person name="Barry K.W."/>
            <person name="Cichocki N."/>
            <person name="Veneault-Fourrey C."/>
            <person name="LaButti K."/>
            <person name="Lindquist E.A."/>
            <person name="Lipzen A."/>
            <person name="Lundell T."/>
            <person name="Morin E."/>
            <person name="Murat C."/>
            <person name="Sun H."/>
            <person name="Tunlid A."/>
            <person name="Henrissat B."/>
            <person name="Grigoriev I.V."/>
            <person name="Hibbett D.S."/>
            <person name="Martin F."/>
            <person name="Nordberg H.P."/>
            <person name="Cantor M.N."/>
            <person name="Hua S.X."/>
        </authorList>
    </citation>
    <scope>NUCLEOTIDE SEQUENCE [LARGE SCALE GENOMIC DNA]</scope>
    <source>
        <strain evidence="1 2">Foug A</strain>
    </source>
</reference>
<organism evidence="1 2">
    <name type="scientific">Scleroderma citrinum Foug A</name>
    <dbReference type="NCBI Taxonomy" id="1036808"/>
    <lineage>
        <taxon>Eukaryota</taxon>
        <taxon>Fungi</taxon>
        <taxon>Dikarya</taxon>
        <taxon>Basidiomycota</taxon>
        <taxon>Agaricomycotina</taxon>
        <taxon>Agaricomycetes</taxon>
        <taxon>Agaricomycetidae</taxon>
        <taxon>Boletales</taxon>
        <taxon>Sclerodermatineae</taxon>
        <taxon>Sclerodermataceae</taxon>
        <taxon>Scleroderma</taxon>
    </lineage>
</organism>
<dbReference type="InParanoid" id="A0A0C2YP05"/>
<feature type="non-terminal residue" evidence="1">
    <location>
        <position position="1"/>
    </location>
</feature>
<dbReference type="AlphaFoldDB" id="A0A0C2YP05"/>
<protein>
    <submittedName>
        <fullName evidence="1">Uncharacterized protein</fullName>
    </submittedName>
</protein>
<dbReference type="SUPFAM" id="SSF53098">
    <property type="entry name" value="Ribonuclease H-like"/>
    <property type="match status" value="1"/>
</dbReference>
<dbReference type="EMBL" id="KN822256">
    <property type="protein sequence ID" value="KIM51458.1"/>
    <property type="molecule type" value="Genomic_DNA"/>
</dbReference>
<reference evidence="2" key="2">
    <citation type="submission" date="2015-01" db="EMBL/GenBank/DDBJ databases">
        <title>Evolutionary Origins and Diversification of the Mycorrhizal Mutualists.</title>
        <authorList>
            <consortium name="DOE Joint Genome Institute"/>
            <consortium name="Mycorrhizal Genomics Consortium"/>
            <person name="Kohler A."/>
            <person name="Kuo A."/>
            <person name="Nagy L.G."/>
            <person name="Floudas D."/>
            <person name="Copeland A."/>
            <person name="Barry K.W."/>
            <person name="Cichocki N."/>
            <person name="Veneault-Fourrey C."/>
            <person name="LaButti K."/>
            <person name="Lindquist E.A."/>
            <person name="Lipzen A."/>
            <person name="Lundell T."/>
            <person name="Morin E."/>
            <person name="Murat C."/>
            <person name="Riley R."/>
            <person name="Ohm R."/>
            <person name="Sun H."/>
            <person name="Tunlid A."/>
            <person name="Henrissat B."/>
            <person name="Grigoriev I.V."/>
            <person name="Hibbett D.S."/>
            <person name="Martin F."/>
        </authorList>
    </citation>
    <scope>NUCLEOTIDE SEQUENCE [LARGE SCALE GENOMIC DNA]</scope>
    <source>
        <strain evidence="2">Foug A</strain>
    </source>
</reference>
<dbReference type="Proteomes" id="UP000053989">
    <property type="component" value="Unassembled WGS sequence"/>
</dbReference>
<proteinExistence type="predicted"/>
<gene>
    <name evidence="1" type="ORF">SCLCIDRAFT_143208</name>
</gene>
<name>A0A0C2YP05_9AGAM</name>
<evidence type="ECO:0000313" key="2">
    <source>
        <dbReference type="Proteomes" id="UP000053989"/>
    </source>
</evidence>
<dbReference type="HOGENOM" id="CLU_033558_0_0_1"/>
<dbReference type="OrthoDB" id="3226942at2759"/>
<sequence length="516" mass="57623">DIARLKDRKCLTCLIDGWDDKLKQSLYGVIAAEVHQFPAVLSLTDLTGHHVSVNKILEAAVQALQTMELGDGHNFIAVTMDNPTVMQAFWRKFQDKYYWIIALPCFLHGVNNIIGEICAHPWMKHIVTQATRIVTFFNNSHYWGGQLKEQAKKDNVKRTLKKTSAHVPRTYLTSLIHNRYALILQALSIHEHHNVLGQVCVCTEAQHRTGGFTPVASDVVATVLCDTEFWNAIGQLIRMAKPLVDTIGDCESCDASLADCMLAVIHCARTMSKLSLEDGDNAGFWAHAHSVFNRCFYAMDTNIHLLALFLHPMYCKLAISQVANGWSLQFMVETALKIAVKTRWSKALAISIVYDLKEYHKCSGVFAGGEADALGWWESLPISVEKCPLKLMAITIHSIVPHAADVEHYFSDLGGVQSPKRCSLTLETFQMLSKACVHYSYHLWKMDRTVGKSTHRKHAHMHTQSTPGIDTGLAADLEKIFTWVPPLATNSSNVDDLAGPESITDKELNVAFEELA</sequence>